<feature type="region of interest" description="Disordered" evidence="12">
    <location>
        <begin position="182"/>
        <end position="207"/>
    </location>
</feature>
<keyword evidence="8" id="KW-0406">Ion transport</keyword>
<feature type="transmembrane region" description="Helical" evidence="13">
    <location>
        <begin position="305"/>
        <end position="323"/>
    </location>
</feature>
<evidence type="ECO:0000256" key="1">
    <source>
        <dbReference type="ARBA" id="ARBA00004141"/>
    </source>
</evidence>
<evidence type="ECO:0000256" key="10">
    <source>
        <dbReference type="ARBA" id="ARBA00023303"/>
    </source>
</evidence>
<dbReference type="Pfam" id="PF12796">
    <property type="entry name" value="Ank_2"/>
    <property type="match status" value="1"/>
</dbReference>
<keyword evidence="2" id="KW-0813">Transport</keyword>
<keyword evidence="6 13" id="KW-1133">Transmembrane helix</keyword>
<evidence type="ECO:0000256" key="11">
    <source>
        <dbReference type="PROSITE-ProRule" id="PRU00023"/>
    </source>
</evidence>
<keyword evidence="10" id="KW-0407">Ion channel</keyword>
<feature type="transmembrane region" description="Helical" evidence="13">
    <location>
        <begin position="372"/>
        <end position="392"/>
    </location>
</feature>
<keyword evidence="7 11" id="KW-0040">ANK repeat</keyword>
<dbReference type="SMART" id="SM00248">
    <property type="entry name" value="ANK"/>
    <property type="match status" value="3"/>
</dbReference>
<keyword evidence="15" id="KW-1185">Reference proteome</keyword>
<evidence type="ECO:0000256" key="8">
    <source>
        <dbReference type="ARBA" id="ARBA00023065"/>
    </source>
</evidence>
<accession>A0A914UHA8</accession>
<dbReference type="Gene3D" id="1.25.40.20">
    <property type="entry name" value="Ankyrin repeat-containing domain"/>
    <property type="match status" value="1"/>
</dbReference>
<dbReference type="Pfam" id="PF00520">
    <property type="entry name" value="Ion_trans"/>
    <property type="match status" value="1"/>
</dbReference>
<evidence type="ECO:0000256" key="6">
    <source>
        <dbReference type="ARBA" id="ARBA00022989"/>
    </source>
</evidence>
<protein>
    <submittedName>
        <fullName evidence="16">Ion transport domain-containing protein</fullName>
    </submittedName>
</protein>
<evidence type="ECO:0000256" key="12">
    <source>
        <dbReference type="SAM" id="MobiDB-lite"/>
    </source>
</evidence>
<evidence type="ECO:0000256" key="5">
    <source>
        <dbReference type="ARBA" id="ARBA00022737"/>
    </source>
</evidence>
<dbReference type="PANTHER" id="PTHR47143">
    <property type="entry name" value="TRANSIENT RECEPTOR POTENTIAL CATION CHANNEL PROTEIN PAINLESS"/>
    <property type="match status" value="1"/>
</dbReference>
<evidence type="ECO:0000256" key="4">
    <source>
        <dbReference type="ARBA" id="ARBA00022692"/>
    </source>
</evidence>
<feature type="transmembrane region" description="Helical" evidence="13">
    <location>
        <begin position="412"/>
        <end position="434"/>
    </location>
</feature>
<dbReference type="SUPFAM" id="SSF48403">
    <property type="entry name" value="Ankyrin repeat"/>
    <property type="match status" value="1"/>
</dbReference>
<evidence type="ECO:0000256" key="7">
    <source>
        <dbReference type="ARBA" id="ARBA00023043"/>
    </source>
</evidence>
<comment type="subcellular location">
    <subcellularLocation>
        <location evidence="1">Membrane</location>
        <topology evidence="1">Multi-pass membrane protein</topology>
    </subcellularLocation>
</comment>
<reference evidence="16" key="1">
    <citation type="submission" date="2022-11" db="UniProtKB">
        <authorList>
            <consortium name="WormBaseParasite"/>
        </authorList>
    </citation>
    <scope>IDENTIFICATION</scope>
</reference>
<evidence type="ECO:0000256" key="3">
    <source>
        <dbReference type="ARBA" id="ARBA00022606"/>
    </source>
</evidence>
<evidence type="ECO:0000256" key="9">
    <source>
        <dbReference type="ARBA" id="ARBA00023136"/>
    </source>
</evidence>
<dbReference type="InterPro" id="IPR036770">
    <property type="entry name" value="Ankyrin_rpt-contain_sf"/>
</dbReference>
<evidence type="ECO:0000313" key="16">
    <source>
        <dbReference type="WBParaSite" id="PSAMB.scaffold1005size37331.g10260.t1"/>
    </source>
</evidence>
<dbReference type="Gene3D" id="1.10.287.70">
    <property type="match status" value="1"/>
</dbReference>
<feature type="transmembrane region" description="Helical" evidence="13">
    <location>
        <begin position="253"/>
        <end position="275"/>
    </location>
</feature>
<dbReference type="WBParaSite" id="PSAMB.scaffold1005size37331.g10260.t1">
    <property type="protein sequence ID" value="PSAMB.scaffold1005size37331.g10260.t1"/>
    <property type="gene ID" value="PSAMB.scaffold1005size37331.g10260"/>
</dbReference>
<keyword evidence="4 13" id="KW-0812">Transmembrane</keyword>
<proteinExistence type="predicted"/>
<organism evidence="15 16">
    <name type="scientific">Plectus sambesii</name>
    <dbReference type="NCBI Taxonomy" id="2011161"/>
    <lineage>
        <taxon>Eukaryota</taxon>
        <taxon>Metazoa</taxon>
        <taxon>Ecdysozoa</taxon>
        <taxon>Nematoda</taxon>
        <taxon>Chromadorea</taxon>
        <taxon>Plectida</taxon>
        <taxon>Plectina</taxon>
        <taxon>Plectoidea</taxon>
        <taxon>Plectidae</taxon>
        <taxon>Plectus</taxon>
    </lineage>
</organism>
<dbReference type="GO" id="GO:0005216">
    <property type="term" value="F:monoatomic ion channel activity"/>
    <property type="evidence" value="ECO:0007669"/>
    <property type="project" value="InterPro"/>
</dbReference>
<evidence type="ECO:0000256" key="13">
    <source>
        <dbReference type="SAM" id="Phobius"/>
    </source>
</evidence>
<feature type="transmembrane region" description="Helical" evidence="13">
    <location>
        <begin position="343"/>
        <end position="360"/>
    </location>
</feature>
<evidence type="ECO:0000256" key="2">
    <source>
        <dbReference type="ARBA" id="ARBA00022448"/>
    </source>
</evidence>
<evidence type="ECO:0000313" key="15">
    <source>
        <dbReference type="Proteomes" id="UP000887566"/>
    </source>
</evidence>
<sequence>MAVKDLITAGANVLARNNIEWTPLDCAAANGWAITVGILLDHGSQIDPCDKRRTTPLHLASSHGHVNVVKLLLKRGAAIGSVDYQGRNCLDLAIENNHKDVAYAIVADKNYKDALRNVTMEGVISAQIRDTPLRKLIRRLPDVAVAVLNRCTRTDEQPEHDNYSIRFNYEFIDDTYVAGGDKDDDGGPSKQSGKVFNDNGKLKDNTHPYSTNPDLIIENHPIQMMVDCERVLLLSHPLTMSLLRHKWNSYGRFVYYSSLALYVIFLSLLTAYIIMTPAPFNVEGRDVSLLISANETCSDIKVEQSSVALLCKVGIMILTIIQLVKECYQYYQRRWSYLSWENLIEWVVYITAIIFVIDYSECTASTGLRHQWQWELGSVCVFLAWINLVLMIRKFPRFGIYVVMFTDILKTFSRFFLVFVLFVTAFAMGFFVLFQNRPSFSDVRISMLKTSVMMVGELDFDGLFSNPSTEHSDTTFNRPFAYALFMFFLIVMTILLMNLLIGLAVDDIKAVQEKAVLKRLAMQVELVLHVERALPDKARRRYMLGRQKLFPNQRSVLKNIRSFFMGDDDTAQLNVNTISNHLNQELSEMAQVKLNQERFGKELDDVGSRLNGIGIQQRRLHSMMTAVMGQLKVNWEDQDEFQ</sequence>
<dbReference type="AlphaFoldDB" id="A0A914UHA8"/>
<dbReference type="Proteomes" id="UP000887566">
    <property type="component" value="Unplaced"/>
</dbReference>
<dbReference type="PANTHER" id="PTHR47143:SF3">
    <property type="entry name" value="PWWP DOMAIN-CONTAINING PROTEIN"/>
    <property type="match status" value="1"/>
</dbReference>
<dbReference type="InterPro" id="IPR005821">
    <property type="entry name" value="Ion_trans_dom"/>
</dbReference>
<keyword evidence="3" id="KW-0716">Sensory transduction</keyword>
<keyword evidence="9 13" id="KW-0472">Membrane</keyword>
<dbReference type="InterPro" id="IPR002110">
    <property type="entry name" value="Ankyrin_rpt"/>
</dbReference>
<feature type="domain" description="Ion transport" evidence="14">
    <location>
        <begin position="287"/>
        <end position="514"/>
    </location>
</feature>
<evidence type="ECO:0000259" key="14">
    <source>
        <dbReference type="Pfam" id="PF00520"/>
    </source>
</evidence>
<dbReference type="InterPro" id="IPR052076">
    <property type="entry name" value="TRP_cation_channel"/>
</dbReference>
<name>A0A914UHA8_9BILA</name>
<keyword evidence="5" id="KW-0677">Repeat</keyword>
<dbReference type="PROSITE" id="PS50297">
    <property type="entry name" value="ANK_REP_REGION"/>
    <property type="match status" value="1"/>
</dbReference>
<dbReference type="PROSITE" id="PS50088">
    <property type="entry name" value="ANK_REPEAT"/>
    <property type="match status" value="1"/>
</dbReference>
<feature type="repeat" description="ANK" evidence="11">
    <location>
        <begin position="52"/>
        <end position="84"/>
    </location>
</feature>
<feature type="transmembrane region" description="Helical" evidence="13">
    <location>
        <begin position="480"/>
        <end position="505"/>
    </location>
</feature>
<dbReference type="GO" id="GO:1902495">
    <property type="term" value="C:transmembrane transporter complex"/>
    <property type="evidence" value="ECO:0007669"/>
    <property type="project" value="TreeGrafter"/>
</dbReference>